<feature type="domain" description="PX" evidence="6">
    <location>
        <begin position="274"/>
        <end position="400"/>
    </location>
</feature>
<dbReference type="CDD" id="cd11878">
    <property type="entry name" value="SH3_Bem1p_1"/>
    <property type="match status" value="1"/>
</dbReference>
<dbReference type="InterPro" id="IPR001683">
    <property type="entry name" value="PX_dom"/>
</dbReference>
<dbReference type="OMA" id="FICAHHN"/>
<evidence type="ECO:0000259" key="7">
    <source>
        <dbReference type="PROSITE" id="PS51745"/>
    </source>
</evidence>
<dbReference type="GO" id="GO:0005938">
    <property type="term" value="C:cell cortex"/>
    <property type="evidence" value="ECO:0007669"/>
    <property type="project" value="UniProtKB-ARBA"/>
</dbReference>
<dbReference type="Gene3D" id="3.10.20.90">
    <property type="entry name" value="Phosphatidylinositol 3-kinase Catalytic Subunit, Chain A, domain 1"/>
    <property type="match status" value="1"/>
</dbReference>
<dbReference type="AlphaFoldDB" id="A0A1G4MI59"/>
<dbReference type="PANTHER" id="PTHR15706">
    <property type="entry name" value="SH3 MULTIPLE DOMAIN"/>
    <property type="match status" value="1"/>
</dbReference>
<dbReference type="InterPro" id="IPR035550">
    <property type="entry name" value="Bem1/Scd2_PX"/>
</dbReference>
<dbReference type="InterPro" id="IPR051228">
    <property type="entry name" value="NADPH_Oxidase/PX-Domain"/>
</dbReference>
<dbReference type="PRINTS" id="PR00452">
    <property type="entry name" value="SH3DOMAIN"/>
</dbReference>
<dbReference type="InterPro" id="IPR035548">
    <property type="entry name" value="Bem1/Scd2_SH3_1"/>
</dbReference>
<evidence type="ECO:0000259" key="5">
    <source>
        <dbReference type="PROSITE" id="PS50002"/>
    </source>
</evidence>
<dbReference type="PROSITE" id="PS51745">
    <property type="entry name" value="PB1"/>
    <property type="match status" value="1"/>
</dbReference>
<dbReference type="EMBL" id="LT598486">
    <property type="protein sequence ID" value="SCW03597.1"/>
    <property type="molecule type" value="Genomic_DNA"/>
</dbReference>
<dbReference type="Proteomes" id="UP000190831">
    <property type="component" value="Chromosome G"/>
</dbReference>
<evidence type="ECO:0000256" key="4">
    <source>
        <dbReference type="SAM" id="MobiDB-lite"/>
    </source>
</evidence>
<dbReference type="Gene3D" id="2.30.30.40">
    <property type="entry name" value="SH3 Domains"/>
    <property type="match status" value="2"/>
</dbReference>
<dbReference type="InterPro" id="IPR036028">
    <property type="entry name" value="SH3-like_dom_sf"/>
</dbReference>
<evidence type="ECO:0000256" key="1">
    <source>
        <dbReference type="ARBA" id="ARBA00022443"/>
    </source>
</evidence>
<feature type="domain" description="SH3" evidence="5">
    <location>
        <begin position="61"/>
        <end position="121"/>
    </location>
</feature>
<evidence type="ECO:0000313" key="9">
    <source>
        <dbReference type="Proteomes" id="UP000190831"/>
    </source>
</evidence>
<dbReference type="InterPro" id="IPR036871">
    <property type="entry name" value="PX_dom_sf"/>
</dbReference>
<dbReference type="FunFam" id="2.30.30.40:FF:000093">
    <property type="entry name" value="Protein kinase activator Bem1"/>
    <property type="match status" value="1"/>
</dbReference>
<dbReference type="GO" id="GO:1902494">
    <property type="term" value="C:catalytic complex"/>
    <property type="evidence" value="ECO:0007669"/>
    <property type="project" value="UniProtKB-ARBA"/>
</dbReference>
<evidence type="ECO:0000313" key="8">
    <source>
        <dbReference type="EMBL" id="SCW03597.1"/>
    </source>
</evidence>
<dbReference type="OrthoDB" id="548867at2759"/>
<dbReference type="CDD" id="cd06890">
    <property type="entry name" value="PX_Bem1p"/>
    <property type="match status" value="1"/>
</dbReference>
<protein>
    <submittedName>
        <fullName evidence="8">LAFE_0G13982g1_1</fullName>
    </submittedName>
</protein>
<dbReference type="Pfam" id="PF00787">
    <property type="entry name" value="PX"/>
    <property type="match status" value="1"/>
</dbReference>
<dbReference type="PANTHER" id="PTHR15706:SF2">
    <property type="entry name" value="SH3 AND PX DOMAIN-CONTAINING PROTEIN 2A"/>
    <property type="match status" value="1"/>
</dbReference>
<dbReference type="PROSITE" id="PS50002">
    <property type="entry name" value="SH3"/>
    <property type="match status" value="2"/>
</dbReference>
<dbReference type="GO" id="GO:0051130">
    <property type="term" value="P:positive regulation of cellular component organization"/>
    <property type="evidence" value="ECO:0007669"/>
    <property type="project" value="UniProtKB-ARBA"/>
</dbReference>
<dbReference type="SUPFAM" id="SSF64268">
    <property type="entry name" value="PX domain"/>
    <property type="match status" value="1"/>
</dbReference>
<dbReference type="PROSITE" id="PS50195">
    <property type="entry name" value="PX"/>
    <property type="match status" value="1"/>
</dbReference>
<dbReference type="SUPFAM" id="SSF50044">
    <property type="entry name" value="SH3-domain"/>
    <property type="match status" value="2"/>
</dbReference>
<dbReference type="GO" id="GO:0030427">
    <property type="term" value="C:site of polarized growth"/>
    <property type="evidence" value="ECO:0007669"/>
    <property type="project" value="UniProtKB-ARBA"/>
</dbReference>
<evidence type="ECO:0000259" key="6">
    <source>
        <dbReference type="PROSITE" id="PS50195"/>
    </source>
</evidence>
<dbReference type="InterPro" id="IPR001452">
    <property type="entry name" value="SH3_domain"/>
</dbReference>
<accession>A0A1G4MI59</accession>
<dbReference type="InterPro" id="IPR035549">
    <property type="entry name" value="Bem1/Scd2_SH3_2"/>
</dbReference>
<organism evidence="8 9">
    <name type="scientific">Lachancea fermentati</name>
    <name type="common">Zygosaccharomyces fermentati</name>
    <dbReference type="NCBI Taxonomy" id="4955"/>
    <lineage>
        <taxon>Eukaryota</taxon>
        <taxon>Fungi</taxon>
        <taxon>Dikarya</taxon>
        <taxon>Ascomycota</taxon>
        <taxon>Saccharomycotina</taxon>
        <taxon>Saccharomycetes</taxon>
        <taxon>Saccharomycetales</taxon>
        <taxon>Saccharomycetaceae</taxon>
        <taxon>Lachancea</taxon>
    </lineage>
</organism>
<dbReference type="CDD" id="cd11879">
    <property type="entry name" value="SH3_Bem1p_2"/>
    <property type="match status" value="1"/>
</dbReference>
<dbReference type="Pfam" id="PF00018">
    <property type="entry name" value="SH3_1"/>
    <property type="match status" value="2"/>
</dbReference>
<dbReference type="SMART" id="SM00326">
    <property type="entry name" value="SH3"/>
    <property type="match status" value="2"/>
</dbReference>
<proteinExistence type="predicted"/>
<keyword evidence="2" id="KW-0677">Repeat</keyword>
<evidence type="ECO:0000256" key="2">
    <source>
        <dbReference type="ARBA" id="ARBA00022737"/>
    </source>
</evidence>
<feature type="domain" description="SH3" evidence="5">
    <location>
        <begin position="144"/>
        <end position="206"/>
    </location>
</feature>
<gene>
    <name evidence="8" type="ORF">LAFE_0G13982G</name>
</gene>
<feature type="region of interest" description="Disordered" evidence="4">
    <location>
        <begin position="1"/>
        <end position="25"/>
    </location>
</feature>
<dbReference type="Gene3D" id="3.30.1520.10">
    <property type="entry name" value="Phox-like domain"/>
    <property type="match status" value="1"/>
</dbReference>
<reference evidence="8 9" key="1">
    <citation type="submission" date="2016-03" db="EMBL/GenBank/DDBJ databases">
        <authorList>
            <person name="Devillers H."/>
        </authorList>
    </citation>
    <scope>NUCLEOTIDE SEQUENCE [LARGE SCALE GENOMIC DNA]</scope>
    <source>
        <strain evidence="8">CBS 6772</strain>
    </source>
</reference>
<dbReference type="SMART" id="SM00312">
    <property type="entry name" value="PX"/>
    <property type="match status" value="1"/>
</dbReference>
<dbReference type="GO" id="GO:0060090">
    <property type="term" value="F:molecular adaptor activity"/>
    <property type="evidence" value="ECO:0007669"/>
    <property type="project" value="UniProtKB-ARBA"/>
</dbReference>
<dbReference type="InterPro" id="IPR053793">
    <property type="entry name" value="PB1-like"/>
</dbReference>
<keyword evidence="1 3" id="KW-0728">SH3 domain</keyword>
<evidence type="ECO:0000256" key="3">
    <source>
        <dbReference type="PROSITE-ProRule" id="PRU00192"/>
    </source>
</evidence>
<dbReference type="GO" id="GO:0035091">
    <property type="term" value="F:phosphatidylinositol binding"/>
    <property type="evidence" value="ECO:0007669"/>
    <property type="project" value="InterPro"/>
</dbReference>
<dbReference type="SUPFAM" id="SSF54277">
    <property type="entry name" value="CAD &amp; PB1 domains"/>
    <property type="match status" value="1"/>
</dbReference>
<sequence>MLKGFKLSKRDSSSKGRITSADISAPTADNGNVIKHIKTVPIRSASAASTTSMKTSKDGFATEKVIKALYNYQAQSPKELSFSKGDFFIVLSEDKEWYDASNPNDGRRGMVPKSYFESLARSKSESSSMSQRKSSSSAGLNSKMGSLYAIVLYDFQAEKSDELTTYAGENLFICAHHNYEWFIAKPIGRLGGPGLVPVGFVSIIDINTGYATGNDVKDDITSVHLPTVQEWKGNIAKYKASNISLGSPEQYRQQRANSHGSTLHQYAGDYHQSYDGAVVSHAAVESFSLEGDKYWFNVTCELSDGRARTLKRFYEDFYDLQVKLLDAFPAEAGKIRDGKGQWTARIMPYIPGPVPYVTDTITKKRKDDLNLYVRDLIALPVHVSQCDLVRSLFGIRNNNFDREFTPDPTMKVSVTKSASVKTSESLPVASKKNEDSTLTGEDLKVYEMMNELSINNSKPKSRPPSTLPPQVKPTKIKFYYEDDIFALLLDSKTTFAELREKISPRIDNPSFKLYVKLSDGVGEEINRDSQVSQVIQGKLKIAVLDS</sequence>
<keyword evidence="9" id="KW-1185">Reference proteome</keyword>
<feature type="domain" description="PB1" evidence="7">
    <location>
        <begin position="473"/>
        <end position="546"/>
    </location>
</feature>
<dbReference type="STRING" id="4955.A0A1G4MI59"/>
<name>A0A1G4MI59_LACFM</name>